<dbReference type="Pfam" id="PF04149">
    <property type="entry name" value="DUF397"/>
    <property type="match status" value="1"/>
</dbReference>
<reference evidence="4" key="1">
    <citation type="journal article" date="2021" name="Curr. Microbiol.">
        <title>Complete genome of nocamycin-producing strain Saccharothrix syringae NRRL B-16468 reveals the biosynthetic potential for secondary metabolites.</title>
        <authorList>
            <person name="Mo X."/>
            <person name="Yang S."/>
        </authorList>
    </citation>
    <scope>NUCLEOTIDE SEQUENCE [LARGE SCALE GENOMIC DNA]</scope>
    <source>
        <strain evidence="4">ATCC 51364 / DSM 43886 / JCM 6844 / KCTC 9398 / NBRC 14523 / NRRL B-16468 / INA 2240</strain>
    </source>
</reference>
<organism evidence="3 4">
    <name type="scientific">Saccharothrix syringae</name>
    <name type="common">Nocardiopsis syringae</name>
    <dbReference type="NCBI Taxonomy" id="103733"/>
    <lineage>
        <taxon>Bacteria</taxon>
        <taxon>Bacillati</taxon>
        <taxon>Actinomycetota</taxon>
        <taxon>Actinomycetes</taxon>
        <taxon>Pseudonocardiales</taxon>
        <taxon>Pseudonocardiaceae</taxon>
        <taxon>Saccharothrix</taxon>
    </lineage>
</organism>
<gene>
    <name evidence="3" type="ORF">EKG83_22600</name>
</gene>
<dbReference type="AlphaFoldDB" id="A0A5Q0H0R8"/>
<evidence type="ECO:0000256" key="1">
    <source>
        <dbReference type="SAM" id="MobiDB-lite"/>
    </source>
</evidence>
<evidence type="ECO:0000313" key="3">
    <source>
        <dbReference type="EMBL" id="QFZ19846.1"/>
    </source>
</evidence>
<feature type="domain" description="DUF397" evidence="2">
    <location>
        <begin position="20"/>
        <end position="70"/>
    </location>
</feature>
<evidence type="ECO:0000259" key="2">
    <source>
        <dbReference type="Pfam" id="PF04149"/>
    </source>
</evidence>
<dbReference type="EMBL" id="CP034550">
    <property type="protein sequence ID" value="QFZ19846.1"/>
    <property type="molecule type" value="Genomic_DNA"/>
</dbReference>
<sequence length="78" mass="8594">MRRRNRSGTGGQDVDARNRQWKKSSFSEGGGECVEVAMVSGGVLVRDSKNPNGPELWFTSLEWIAFLYGVLAGEFGLQ</sequence>
<keyword evidence="4" id="KW-1185">Reference proteome</keyword>
<dbReference type="KEGG" id="ssyi:EKG83_22600"/>
<proteinExistence type="predicted"/>
<dbReference type="Proteomes" id="UP000325787">
    <property type="component" value="Chromosome"/>
</dbReference>
<dbReference type="OrthoDB" id="4225390at2"/>
<accession>A0A5Q0H0R8</accession>
<name>A0A5Q0H0R8_SACSY</name>
<feature type="region of interest" description="Disordered" evidence="1">
    <location>
        <begin position="1"/>
        <end position="29"/>
    </location>
</feature>
<protein>
    <submittedName>
        <fullName evidence="3">DUF397 domain-containing protein</fullName>
    </submittedName>
</protein>
<dbReference type="InterPro" id="IPR007278">
    <property type="entry name" value="DUF397"/>
</dbReference>
<evidence type="ECO:0000313" key="4">
    <source>
        <dbReference type="Proteomes" id="UP000325787"/>
    </source>
</evidence>